<comment type="caution">
    <text evidence="3">The sequence shown here is derived from an EMBL/GenBank/DDBJ whole genome shotgun (WGS) entry which is preliminary data.</text>
</comment>
<proteinExistence type="predicted"/>
<feature type="chain" id="PRO_5046516578" evidence="2">
    <location>
        <begin position="21"/>
        <end position="163"/>
    </location>
</feature>
<dbReference type="RefSeq" id="WP_354554952.1">
    <property type="nucleotide sequence ID" value="NZ_JBEPMB010000001.1"/>
</dbReference>
<protein>
    <submittedName>
        <fullName evidence="3">Opacity protein-like surface antigen</fullName>
    </submittedName>
</protein>
<evidence type="ECO:0000313" key="4">
    <source>
        <dbReference type="Proteomes" id="UP001549047"/>
    </source>
</evidence>
<organism evidence="3 4">
    <name type="scientific">Rhizobium aquaticum</name>
    <dbReference type="NCBI Taxonomy" id="1549636"/>
    <lineage>
        <taxon>Bacteria</taxon>
        <taxon>Pseudomonadati</taxon>
        <taxon>Pseudomonadota</taxon>
        <taxon>Alphaproteobacteria</taxon>
        <taxon>Hyphomicrobiales</taxon>
        <taxon>Rhizobiaceae</taxon>
        <taxon>Rhizobium/Agrobacterium group</taxon>
        <taxon>Rhizobium</taxon>
    </lineage>
</organism>
<gene>
    <name evidence="3" type="ORF">ABID16_000691</name>
</gene>
<keyword evidence="1" id="KW-0694">RNA-binding</keyword>
<name>A0ABV2IW80_9HYPH</name>
<evidence type="ECO:0000256" key="1">
    <source>
        <dbReference type="PROSITE-ProRule" id="PRU00182"/>
    </source>
</evidence>
<dbReference type="EMBL" id="JBEPMB010000001">
    <property type="protein sequence ID" value="MET3612386.1"/>
    <property type="molecule type" value="Genomic_DNA"/>
</dbReference>
<accession>A0ABV2IW80</accession>
<keyword evidence="4" id="KW-1185">Reference proteome</keyword>
<dbReference type="Proteomes" id="UP001549047">
    <property type="component" value="Unassembled WGS sequence"/>
</dbReference>
<evidence type="ECO:0000313" key="3">
    <source>
        <dbReference type="EMBL" id="MET3612386.1"/>
    </source>
</evidence>
<feature type="signal peptide" evidence="2">
    <location>
        <begin position="1"/>
        <end position="20"/>
    </location>
</feature>
<sequence length="163" mass="17137">MKNFVMAAAAALLLSTAAQAKDFNIPSEKPVASISMPDGWTANETDSGLEGTSADSAVYFAVDISETGALDKTIPEAAKFLEQQGVKIDPKTEKQKQDKLNGKDAVFVSYAGTDKDGPATIGLAIVVLDEKSSLILTYWGTKGEEDKHGAEINSIVGSIKAAK</sequence>
<evidence type="ECO:0000256" key="2">
    <source>
        <dbReference type="SAM" id="SignalP"/>
    </source>
</evidence>
<dbReference type="PROSITE" id="PS50889">
    <property type="entry name" value="S4"/>
    <property type="match status" value="1"/>
</dbReference>
<reference evidence="3 4" key="1">
    <citation type="submission" date="2024-06" db="EMBL/GenBank/DDBJ databases">
        <title>Genomic Encyclopedia of Type Strains, Phase IV (KMG-IV): sequencing the most valuable type-strain genomes for metagenomic binning, comparative biology and taxonomic classification.</title>
        <authorList>
            <person name="Goeker M."/>
        </authorList>
    </citation>
    <scope>NUCLEOTIDE SEQUENCE [LARGE SCALE GENOMIC DNA]</scope>
    <source>
        <strain evidence="3 4">DSM 29780</strain>
    </source>
</reference>
<keyword evidence="2" id="KW-0732">Signal</keyword>